<keyword evidence="2" id="KW-1185">Reference proteome</keyword>
<evidence type="ECO:0000313" key="2">
    <source>
        <dbReference type="Proteomes" id="UP001211689"/>
    </source>
</evidence>
<gene>
    <name evidence="1" type="ORF">NNO07_16095</name>
</gene>
<dbReference type="GO" id="GO:0003677">
    <property type="term" value="F:DNA binding"/>
    <property type="evidence" value="ECO:0007669"/>
    <property type="project" value="UniProtKB-KW"/>
</dbReference>
<evidence type="ECO:0000313" key="1">
    <source>
        <dbReference type="EMBL" id="MDA8484594.1"/>
    </source>
</evidence>
<comment type="caution">
    <text evidence="1">The sequence shown here is derived from an EMBL/GenBank/DDBJ whole genome shotgun (WGS) entry which is preliminary data.</text>
</comment>
<proteinExistence type="predicted"/>
<protein>
    <submittedName>
        <fullName evidence="1">DNA-binding protein</fullName>
    </submittedName>
</protein>
<dbReference type="EMBL" id="JANEWF010000018">
    <property type="protein sequence ID" value="MDA8484594.1"/>
    <property type="molecule type" value="Genomic_DNA"/>
</dbReference>
<accession>A0ABT4Y6U4</accession>
<name>A0ABT4Y6U4_METRE</name>
<sequence>MEVEDLKANQFINCPPLMPWRQFAVWIGMEDKQQHVRGWCDKGYLPTVRMGRHRMVNVALVVKQLLEQEDF</sequence>
<keyword evidence="1" id="KW-0238">DNA-binding</keyword>
<organism evidence="1 2">
    <name type="scientific">Metapseudomonas resinovorans</name>
    <name type="common">Pseudomonas resinovorans</name>
    <dbReference type="NCBI Taxonomy" id="53412"/>
    <lineage>
        <taxon>Bacteria</taxon>
        <taxon>Pseudomonadati</taxon>
        <taxon>Pseudomonadota</taxon>
        <taxon>Gammaproteobacteria</taxon>
        <taxon>Pseudomonadales</taxon>
        <taxon>Pseudomonadaceae</taxon>
        <taxon>Metapseudomonas</taxon>
    </lineage>
</organism>
<reference evidence="1 2" key="1">
    <citation type="submission" date="2022-07" db="EMBL/GenBank/DDBJ databases">
        <title>Genome Analysis of Selected Gammaproteobacteria from Nigerian Food snails.</title>
        <authorList>
            <person name="Okafor A.C."/>
        </authorList>
    </citation>
    <scope>NUCLEOTIDE SEQUENCE [LARGE SCALE GENOMIC DNA]</scope>
    <source>
        <strain evidence="1 2">Awg 2</strain>
    </source>
</reference>
<dbReference type="Proteomes" id="UP001211689">
    <property type="component" value="Unassembled WGS sequence"/>
</dbReference>